<evidence type="ECO:0000256" key="2">
    <source>
        <dbReference type="ARBA" id="ARBA00022803"/>
    </source>
</evidence>
<dbReference type="PANTHER" id="PTHR44943">
    <property type="entry name" value="CELLULOSE SYNTHASE OPERON PROTEIN C"/>
    <property type="match status" value="1"/>
</dbReference>
<dbReference type="EMBL" id="JARAFO010000001">
    <property type="protein sequence ID" value="MDE1450567.1"/>
    <property type="molecule type" value="Genomic_DNA"/>
</dbReference>
<gene>
    <name evidence="5" type="ORF">PVN32_00100</name>
</gene>
<keyword evidence="1" id="KW-0677">Repeat</keyword>
<feature type="repeat" description="TPR" evidence="3">
    <location>
        <begin position="176"/>
        <end position="209"/>
    </location>
</feature>
<evidence type="ECO:0000256" key="4">
    <source>
        <dbReference type="SAM" id="Phobius"/>
    </source>
</evidence>
<sequence length="329" mass="38510">MDNQMSIMYEKAERLSKWGKTKEALKEAEQFLSNYPDSHEGYQLLSNIYFNAKEYEKAVQFAKEALNLDPMNFEILAVLTLAYYELGLYEEHEEINELMISEYPDYHYTYAMHAQFLFHDKNEYEKSRFYIEKAVELEPDDPFSLVVYSEILAVFFEDGLSRACSDRALAQNADDAMITGMAASAAYRRGDYAQALTLNKTALQINPNNPGIVPNLALYNMCNFWFMKYPLKVRRFHEKLRVKKPVLFWPLLVIVTLVFKWLMIPYVFLVYSTPYMMNGLAGALMQRKLPEQMRGSSVLTFLRYTPIWILFVLLIIVIGIISFLYRLIF</sequence>
<dbReference type="InterPro" id="IPR019734">
    <property type="entry name" value="TPR_rpt"/>
</dbReference>
<accession>A0AAW6K8N7</accession>
<dbReference type="SMART" id="SM00028">
    <property type="entry name" value="TPR"/>
    <property type="match status" value="3"/>
</dbReference>
<evidence type="ECO:0000313" key="5">
    <source>
        <dbReference type="EMBL" id="MDE1450567.1"/>
    </source>
</evidence>
<dbReference type="PANTHER" id="PTHR44943:SF8">
    <property type="entry name" value="TPR REPEAT-CONTAINING PROTEIN MJ0263"/>
    <property type="match status" value="1"/>
</dbReference>
<feature type="repeat" description="TPR" evidence="3">
    <location>
        <begin position="39"/>
        <end position="72"/>
    </location>
</feature>
<feature type="transmembrane region" description="Helical" evidence="4">
    <location>
        <begin position="246"/>
        <end position="268"/>
    </location>
</feature>
<comment type="caution">
    <text evidence="5">The sequence shown here is derived from an EMBL/GenBank/DDBJ whole genome shotgun (WGS) entry which is preliminary data.</text>
</comment>
<dbReference type="AlphaFoldDB" id="A0AAW6K8N7"/>
<dbReference type="Pfam" id="PF07719">
    <property type="entry name" value="TPR_2"/>
    <property type="match status" value="1"/>
</dbReference>
<dbReference type="Pfam" id="PF13181">
    <property type="entry name" value="TPR_8"/>
    <property type="match status" value="1"/>
</dbReference>
<dbReference type="Proteomes" id="UP001216709">
    <property type="component" value="Unassembled WGS sequence"/>
</dbReference>
<feature type="transmembrane region" description="Helical" evidence="4">
    <location>
        <begin position="307"/>
        <end position="328"/>
    </location>
</feature>
<evidence type="ECO:0000313" key="6">
    <source>
        <dbReference type="Proteomes" id="UP001216709"/>
    </source>
</evidence>
<evidence type="ECO:0000256" key="3">
    <source>
        <dbReference type="PROSITE-ProRule" id="PRU00339"/>
    </source>
</evidence>
<dbReference type="InterPro" id="IPR013105">
    <property type="entry name" value="TPR_2"/>
</dbReference>
<dbReference type="InterPro" id="IPR051685">
    <property type="entry name" value="Ycf3/AcsC/BcsC/TPR_MFPF"/>
</dbReference>
<reference evidence="5" key="1">
    <citation type="submission" date="2022-12" db="EMBL/GenBank/DDBJ databases">
        <title>Draft Genome Sequences of Bacillus licheniformis and Bacillus paralicheniformis strains isolated from Irish skim milk powders.</title>
        <authorList>
            <person name="Lourenco A."/>
            <person name="Li F."/>
            <person name="Geraldine D."/>
            <person name="Tobin J.T."/>
            <person name="Butler F."/>
            <person name="Jordan K."/>
            <person name="Obrien T."/>
        </authorList>
    </citation>
    <scope>NUCLEOTIDE SEQUENCE</scope>
    <source>
        <strain evidence="5">3370</strain>
    </source>
</reference>
<proteinExistence type="predicted"/>
<keyword evidence="4" id="KW-0812">Transmembrane</keyword>
<evidence type="ECO:0000256" key="1">
    <source>
        <dbReference type="ARBA" id="ARBA00022737"/>
    </source>
</evidence>
<organism evidence="5 6">
    <name type="scientific">Bacillus paralicheniformis</name>
    <dbReference type="NCBI Taxonomy" id="1648923"/>
    <lineage>
        <taxon>Bacteria</taxon>
        <taxon>Bacillati</taxon>
        <taxon>Bacillota</taxon>
        <taxon>Bacilli</taxon>
        <taxon>Bacillales</taxon>
        <taxon>Bacillaceae</taxon>
        <taxon>Bacillus</taxon>
    </lineage>
</organism>
<dbReference type="PROSITE" id="PS50005">
    <property type="entry name" value="TPR"/>
    <property type="match status" value="2"/>
</dbReference>
<keyword evidence="2 3" id="KW-0802">TPR repeat</keyword>
<dbReference type="SUPFAM" id="SSF48452">
    <property type="entry name" value="TPR-like"/>
    <property type="match status" value="1"/>
</dbReference>
<keyword evidence="4" id="KW-1133">Transmembrane helix</keyword>
<protein>
    <submittedName>
        <fullName evidence="5">Tetratricopeptide repeat protein</fullName>
    </submittedName>
</protein>
<keyword evidence="4" id="KW-0472">Membrane</keyword>
<dbReference type="InterPro" id="IPR011990">
    <property type="entry name" value="TPR-like_helical_dom_sf"/>
</dbReference>
<dbReference type="Gene3D" id="1.25.40.10">
    <property type="entry name" value="Tetratricopeptide repeat domain"/>
    <property type="match status" value="1"/>
</dbReference>
<dbReference type="Pfam" id="PF13432">
    <property type="entry name" value="TPR_16"/>
    <property type="match status" value="1"/>
</dbReference>
<name>A0AAW6K8N7_9BACI</name>
<dbReference type="RefSeq" id="WP_144497853.1">
    <property type="nucleotide sequence ID" value="NZ_CP126091.1"/>
</dbReference>